<organism evidence="2 3">
    <name type="scientific">Candidatus Nephthysia bennettiae</name>
    <dbReference type="NCBI Taxonomy" id="3127016"/>
    <lineage>
        <taxon>Bacteria</taxon>
        <taxon>Bacillati</taxon>
        <taxon>Candidatus Dormiibacterota</taxon>
        <taxon>Candidatus Dormibacteria</taxon>
        <taxon>Candidatus Dormibacterales</taxon>
        <taxon>Candidatus Dormibacteraceae</taxon>
        <taxon>Candidatus Nephthysia</taxon>
    </lineage>
</organism>
<keyword evidence="3" id="KW-1185">Reference proteome</keyword>
<dbReference type="Proteomes" id="UP000612893">
    <property type="component" value="Unassembled WGS sequence"/>
</dbReference>
<evidence type="ECO:0000313" key="3">
    <source>
        <dbReference type="Proteomes" id="UP000612893"/>
    </source>
</evidence>
<gene>
    <name evidence="2" type="ORF">JF922_05615</name>
</gene>
<comment type="caution">
    <text evidence="2">The sequence shown here is derived from an EMBL/GenBank/DDBJ whole genome shotgun (WGS) entry which is preliminary data.</text>
</comment>
<sequence>MIVGPAGTTVSRLLSAQLVSVNEASIPSDLTRILSLTVAVASGVAGSALAVAAGGAAGSELVEGAGEDETVENKRPHDSCVRVSKPATPNRTPLRIGG</sequence>
<dbReference type="AlphaFoldDB" id="A0A934NCN4"/>
<reference evidence="2" key="1">
    <citation type="submission" date="2020-10" db="EMBL/GenBank/DDBJ databases">
        <title>Ca. Dormibacterota MAGs.</title>
        <authorList>
            <person name="Montgomery K."/>
        </authorList>
    </citation>
    <scope>NUCLEOTIDE SEQUENCE [LARGE SCALE GENOMIC DNA]</scope>
    <source>
        <strain evidence="2">SC8812_S17_10</strain>
    </source>
</reference>
<dbReference type="EMBL" id="JAEKNR010000067">
    <property type="protein sequence ID" value="MBJ7597547.1"/>
    <property type="molecule type" value="Genomic_DNA"/>
</dbReference>
<dbReference type="RefSeq" id="WP_338199862.1">
    <property type="nucleotide sequence ID" value="NZ_JAEKNR010000067.1"/>
</dbReference>
<evidence type="ECO:0000256" key="1">
    <source>
        <dbReference type="SAM" id="MobiDB-lite"/>
    </source>
</evidence>
<feature type="compositionally biased region" description="Basic and acidic residues" evidence="1">
    <location>
        <begin position="71"/>
        <end position="80"/>
    </location>
</feature>
<protein>
    <submittedName>
        <fullName evidence="2">Uncharacterized protein</fullName>
    </submittedName>
</protein>
<accession>A0A934NCN4</accession>
<name>A0A934NCN4_9BACT</name>
<proteinExistence type="predicted"/>
<evidence type="ECO:0000313" key="2">
    <source>
        <dbReference type="EMBL" id="MBJ7597547.1"/>
    </source>
</evidence>
<feature type="region of interest" description="Disordered" evidence="1">
    <location>
        <begin position="64"/>
        <end position="98"/>
    </location>
</feature>